<comment type="caution">
    <text evidence="1">The sequence shown here is derived from an EMBL/GenBank/DDBJ whole genome shotgun (WGS) entry which is preliminary data.</text>
</comment>
<dbReference type="AlphaFoldDB" id="A0A243WJ79"/>
<dbReference type="Proteomes" id="UP000194873">
    <property type="component" value="Unassembled WGS sequence"/>
</dbReference>
<proteinExistence type="predicted"/>
<organism evidence="1 2">
    <name type="scientific">Hymenobacter crusticola</name>
    <dbReference type="NCBI Taxonomy" id="1770526"/>
    <lineage>
        <taxon>Bacteria</taxon>
        <taxon>Pseudomonadati</taxon>
        <taxon>Bacteroidota</taxon>
        <taxon>Cytophagia</taxon>
        <taxon>Cytophagales</taxon>
        <taxon>Hymenobacteraceae</taxon>
        <taxon>Hymenobacter</taxon>
    </lineage>
</organism>
<keyword evidence="2" id="KW-1185">Reference proteome</keyword>
<protein>
    <submittedName>
        <fullName evidence="1">Uncharacterized protein</fullName>
    </submittedName>
</protein>
<evidence type="ECO:0000313" key="2">
    <source>
        <dbReference type="Proteomes" id="UP000194873"/>
    </source>
</evidence>
<accession>A0A243WJ79</accession>
<reference evidence="1 2" key="1">
    <citation type="submission" date="2017-01" db="EMBL/GenBank/DDBJ databases">
        <title>A new Hymenobacter.</title>
        <authorList>
            <person name="Liang Y."/>
            <person name="Feng F."/>
        </authorList>
    </citation>
    <scope>NUCLEOTIDE SEQUENCE [LARGE SCALE GENOMIC DNA]</scope>
    <source>
        <strain evidence="1">MIMBbqt21</strain>
    </source>
</reference>
<sequence length="91" mass="8869">MPVPQPSDCFFFGATFFAGAGFAGAGADDFKLFATGATGSAAGVASAGAAPADLLAAEPAALFWTAGVGESAGAEEFTVGRRNGAPIGRPR</sequence>
<name>A0A243WJ79_9BACT</name>
<dbReference type="EMBL" id="MTSE01000001">
    <property type="protein sequence ID" value="OUJ75952.1"/>
    <property type="molecule type" value="Genomic_DNA"/>
</dbReference>
<evidence type="ECO:0000313" key="1">
    <source>
        <dbReference type="EMBL" id="OUJ75952.1"/>
    </source>
</evidence>
<gene>
    <name evidence="1" type="ORF">BXP70_01310</name>
</gene>